<dbReference type="PANTHER" id="PTHR23132">
    <property type="entry name" value="D-ALANINE--D-ALANINE LIGASE"/>
    <property type="match status" value="1"/>
</dbReference>
<sequence>MSKILIVTDERLDSYKTVLGSPTLLADPVYKELLVERYSKATISLIAKELSEQGFQVDIHGDTRQLAQYIEKLTPFPYSAVINLSTGTHATFRAGQAAILLDMLRVPYSGSDPQTLLVLRDKSLSKVIAEHVGVKAPKGVLLSEESPKKHMRFHDNLYPMIVKPNFGCTSVGISAKVLGPHEGHEYIAKMLKQFPDGVIVEQFVSGTEVTVFIVGKKGSGHIIPLVLTRSDNTQLPPDFILSSNRKKMKRIYNLCWRLACASLSENLVQSIEEITWKLANAFRVRDYARFDFRVCEKTGDVYFIECNGQPGLDVSAGSIPTAINTEWFKKPNKLQTEFVAAFLGRIYGQSQA</sequence>
<keyword evidence="3" id="KW-0547">Nucleotide-binding</keyword>
<dbReference type="RefSeq" id="WP_229595570.1">
    <property type="nucleotide sequence ID" value="NZ_AP024485.1"/>
</dbReference>
<dbReference type="Proteomes" id="UP001053296">
    <property type="component" value="Chromosome"/>
</dbReference>
<reference evidence="5" key="1">
    <citation type="journal article" date="2022" name="Arch. Microbiol.">
        <title>Pseudodesulfovibrio sediminis sp. nov., a mesophilic and neutrophilic sulfate-reducing bacterium isolated from sediment of a brackish lake.</title>
        <authorList>
            <person name="Takahashi A."/>
            <person name="Kojima H."/>
            <person name="Watanabe M."/>
            <person name="Fukui M."/>
        </authorList>
    </citation>
    <scope>NUCLEOTIDE SEQUENCE</scope>
    <source>
        <strain evidence="5">SF6</strain>
    </source>
</reference>
<proteinExistence type="inferred from homology"/>
<dbReference type="InterPro" id="IPR011761">
    <property type="entry name" value="ATP-grasp"/>
</dbReference>
<evidence type="ECO:0000256" key="3">
    <source>
        <dbReference type="PROSITE-ProRule" id="PRU00409"/>
    </source>
</evidence>
<evidence type="ECO:0000313" key="6">
    <source>
        <dbReference type="Proteomes" id="UP001053296"/>
    </source>
</evidence>
<dbReference type="PROSITE" id="PS50975">
    <property type="entry name" value="ATP_GRASP"/>
    <property type="match status" value="1"/>
</dbReference>
<dbReference type="EMBL" id="AP024485">
    <property type="protein sequence ID" value="BCS88170.1"/>
    <property type="molecule type" value="Genomic_DNA"/>
</dbReference>
<accession>A0ABN6ERU9</accession>
<protein>
    <submittedName>
        <fullName evidence="5">D-alanine--D-alanine ligase</fullName>
    </submittedName>
</protein>
<keyword evidence="6" id="KW-1185">Reference proteome</keyword>
<dbReference type="PANTHER" id="PTHR23132:SF23">
    <property type="entry name" value="D-ALANINE--D-ALANINE LIGASE B"/>
    <property type="match status" value="1"/>
</dbReference>
<dbReference type="GO" id="GO:0016874">
    <property type="term" value="F:ligase activity"/>
    <property type="evidence" value="ECO:0007669"/>
    <property type="project" value="UniProtKB-KW"/>
</dbReference>
<dbReference type="InterPro" id="IPR011095">
    <property type="entry name" value="Dala_Dala_lig_C"/>
</dbReference>
<organism evidence="5 6">
    <name type="scientific">Pseudodesulfovibrio sediminis</name>
    <dbReference type="NCBI Taxonomy" id="2810563"/>
    <lineage>
        <taxon>Bacteria</taxon>
        <taxon>Pseudomonadati</taxon>
        <taxon>Thermodesulfobacteriota</taxon>
        <taxon>Desulfovibrionia</taxon>
        <taxon>Desulfovibrionales</taxon>
        <taxon>Desulfovibrionaceae</taxon>
    </lineage>
</organism>
<keyword evidence="2 5" id="KW-0436">Ligase</keyword>
<comment type="similarity">
    <text evidence="1">Belongs to the D-alanine--D-alanine ligase family.</text>
</comment>
<dbReference type="InterPro" id="IPR013815">
    <property type="entry name" value="ATP_grasp_subdomain_1"/>
</dbReference>
<evidence type="ECO:0000313" key="5">
    <source>
        <dbReference type="EMBL" id="BCS88170.1"/>
    </source>
</evidence>
<dbReference type="Gene3D" id="3.30.1490.20">
    <property type="entry name" value="ATP-grasp fold, A domain"/>
    <property type="match status" value="1"/>
</dbReference>
<evidence type="ECO:0000256" key="1">
    <source>
        <dbReference type="ARBA" id="ARBA00010871"/>
    </source>
</evidence>
<dbReference type="SUPFAM" id="SSF56059">
    <property type="entry name" value="Glutathione synthetase ATP-binding domain-like"/>
    <property type="match status" value="1"/>
</dbReference>
<keyword evidence="3" id="KW-0067">ATP-binding</keyword>
<name>A0ABN6ERU9_9BACT</name>
<gene>
    <name evidence="5" type="primary">ddl_1</name>
    <name evidence="5" type="ORF">PSDVSF_14120</name>
</gene>
<feature type="domain" description="ATP-grasp" evidence="4">
    <location>
        <begin position="126"/>
        <end position="336"/>
    </location>
</feature>
<dbReference type="Gene3D" id="3.30.470.20">
    <property type="entry name" value="ATP-grasp fold, B domain"/>
    <property type="match status" value="1"/>
</dbReference>
<evidence type="ECO:0000256" key="2">
    <source>
        <dbReference type="ARBA" id="ARBA00022598"/>
    </source>
</evidence>
<dbReference type="Pfam" id="PF07478">
    <property type="entry name" value="Dala_Dala_lig_C"/>
    <property type="match status" value="1"/>
</dbReference>
<evidence type="ECO:0000259" key="4">
    <source>
        <dbReference type="PROSITE" id="PS50975"/>
    </source>
</evidence>